<dbReference type="InterPro" id="IPR037009">
    <property type="entry name" value="mRNA_triPase_Cet1_sf"/>
</dbReference>
<dbReference type="GO" id="GO:0140818">
    <property type="term" value="F:mRNA 5'-triphosphate monophosphatase activity"/>
    <property type="evidence" value="ECO:0007669"/>
    <property type="project" value="UniProtKB-EC"/>
</dbReference>
<evidence type="ECO:0000256" key="6">
    <source>
        <dbReference type="ARBA" id="ARBA00023242"/>
    </source>
</evidence>
<reference evidence="11 12" key="2">
    <citation type="journal article" date="2014" name="J. Gen. Appl. Microbiol.">
        <title>The early diverging ascomycetous budding yeast Saitoella complicata has three histone deacetylases belonging to the Clr6, Hos2, and Rpd3 lineages.</title>
        <authorList>
            <person name="Nishida H."/>
            <person name="Matsumoto T."/>
            <person name="Kondo S."/>
            <person name="Hamamoto M."/>
            <person name="Yoshikawa H."/>
        </authorList>
    </citation>
    <scope>NUCLEOTIDE SEQUENCE [LARGE SCALE GENOMIC DNA]</scope>
    <source>
        <strain evidence="11 12">NRRL Y-17804</strain>
    </source>
</reference>
<dbReference type="PANTHER" id="PTHR28118:SF1">
    <property type="entry name" value="POLYNUCLEOTIDE 5'-TRIPHOSPHATASE CTL1-RELATED"/>
    <property type="match status" value="1"/>
</dbReference>
<comment type="subunit">
    <text evidence="8">Heterodimer. The mRNA-capping enzyme is composed of two separate chains alpha and beta, respectively a mRNA guanylyltransferase and an mRNA 5'-triphosphate monophosphatase.</text>
</comment>
<feature type="compositionally biased region" description="Polar residues" evidence="9">
    <location>
        <begin position="232"/>
        <end position="241"/>
    </location>
</feature>
<dbReference type="GO" id="GO:0031533">
    <property type="term" value="C:mRNA capping enzyme complex"/>
    <property type="evidence" value="ECO:0007669"/>
    <property type="project" value="UniProtKB-UniRule"/>
</dbReference>
<evidence type="ECO:0000256" key="1">
    <source>
        <dbReference type="ARBA" id="ARBA00001946"/>
    </source>
</evidence>
<dbReference type="AlphaFoldDB" id="A0A0E9NTK1"/>
<name>A0A0E9NTK1_SAICN</name>
<dbReference type="Proteomes" id="UP000033140">
    <property type="component" value="Unassembled WGS sequence"/>
</dbReference>
<keyword evidence="5 8" id="KW-0378">Hydrolase</keyword>
<keyword evidence="8" id="KW-0506">mRNA capping</keyword>
<evidence type="ECO:0000256" key="9">
    <source>
        <dbReference type="SAM" id="MobiDB-lite"/>
    </source>
</evidence>
<dbReference type="EMBL" id="BACD03000083">
    <property type="protein sequence ID" value="GAO52735.1"/>
    <property type="molecule type" value="Genomic_DNA"/>
</dbReference>
<dbReference type="CDD" id="cd07470">
    <property type="entry name" value="CYTH-like_mRNA_RTPase"/>
    <property type="match status" value="1"/>
</dbReference>
<comment type="function">
    <text evidence="8">First step of mRNA capping. Converts the 5'-triphosphate end of a nascent mRNA chain into a diphosphate end.</text>
</comment>
<dbReference type="InterPro" id="IPR033469">
    <property type="entry name" value="CYTH-like_dom_sf"/>
</dbReference>
<dbReference type="GO" id="GO:0004651">
    <property type="term" value="F:polynucleotide 5'-phosphatase activity"/>
    <property type="evidence" value="ECO:0007669"/>
    <property type="project" value="UniProtKB-UniRule"/>
</dbReference>
<comment type="cofactor">
    <cofactor evidence="1 8">
        <name>Mg(2+)</name>
        <dbReference type="ChEBI" id="CHEBI:18420"/>
    </cofactor>
</comment>
<evidence type="ECO:0000313" key="12">
    <source>
        <dbReference type="Proteomes" id="UP000033140"/>
    </source>
</evidence>
<feature type="compositionally biased region" description="Gly residues" evidence="9">
    <location>
        <begin position="533"/>
        <end position="544"/>
    </location>
</feature>
<dbReference type="EC" id="3.6.1.74" evidence="8"/>
<dbReference type="InterPro" id="IPR004206">
    <property type="entry name" value="mRNA_triPase_Cet1"/>
</dbReference>
<evidence type="ECO:0000256" key="4">
    <source>
        <dbReference type="ARBA" id="ARBA00022664"/>
    </source>
</evidence>
<comment type="caution">
    <text evidence="11">The sequence shown here is derived from an EMBL/GenBank/DDBJ whole genome shotgun (WGS) entry which is preliminary data.</text>
</comment>
<evidence type="ECO:0000256" key="3">
    <source>
        <dbReference type="ARBA" id="ARBA00006345"/>
    </source>
</evidence>
<dbReference type="GO" id="GO:0006370">
    <property type="term" value="P:7-methylguanosine mRNA capping"/>
    <property type="evidence" value="ECO:0007669"/>
    <property type="project" value="UniProtKB-UniRule"/>
</dbReference>
<accession>A0A0E9NTK1</accession>
<reference evidence="11 12" key="1">
    <citation type="journal article" date="2011" name="J. Gen. Appl. Microbiol.">
        <title>Draft genome sequencing of the enigmatic yeast Saitoella complicata.</title>
        <authorList>
            <person name="Nishida H."/>
            <person name="Hamamoto M."/>
            <person name="Sugiyama J."/>
        </authorList>
    </citation>
    <scope>NUCLEOTIDE SEQUENCE [LARGE SCALE GENOMIC DNA]</scope>
    <source>
        <strain evidence="11 12">NRRL Y-17804</strain>
    </source>
</reference>
<protein>
    <recommendedName>
        <fullName evidence="8">mRNA-capping enzyme subunit beta</fullName>
        <ecNumber evidence="8">3.6.1.74</ecNumber>
    </recommendedName>
    <alternativeName>
        <fullName evidence="8">mRNA 5'-phosphatase</fullName>
    </alternativeName>
    <alternativeName>
        <fullName evidence="8">mRNA 5'-triphosphate monophosphatase</fullName>
    </alternativeName>
</protein>
<evidence type="ECO:0000256" key="5">
    <source>
        <dbReference type="ARBA" id="ARBA00022801"/>
    </source>
</evidence>
<reference evidence="11 12" key="3">
    <citation type="journal article" date="2015" name="Genome Announc.">
        <title>Draft Genome Sequence of the Archiascomycetous Yeast Saitoella complicata.</title>
        <authorList>
            <person name="Yamauchi K."/>
            <person name="Kondo S."/>
            <person name="Hamamoto M."/>
            <person name="Takahashi Y."/>
            <person name="Ogura Y."/>
            <person name="Hayashi T."/>
            <person name="Nishida H."/>
        </authorList>
    </citation>
    <scope>NUCLEOTIDE SEQUENCE [LARGE SCALE GENOMIC DNA]</scope>
    <source>
        <strain evidence="11 12">NRRL Y-17804</strain>
    </source>
</reference>
<dbReference type="OMA" id="EPTINNQ"/>
<keyword evidence="12" id="KW-1185">Reference proteome</keyword>
<evidence type="ECO:0000259" key="10">
    <source>
        <dbReference type="Pfam" id="PF02940"/>
    </source>
</evidence>
<dbReference type="STRING" id="698492.A0A0E9NTK1"/>
<dbReference type="Gene3D" id="3.20.100.10">
    <property type="entry name" value="mRNA triphosphatase Cet1-like"/>
    <property type="match status" value="1"/>
</dbReference>
<evidence type="ECO:0000256" key="2">
    <source>
        <dbReference type="ARBA" id="ARBA00004123"/>
    </source>
</evidence>
<comment type="similarity">
    <text evidence="3 8">Belongs to the fungal TPase family.</text>
</comment>
<feature type="region of interest" description="Disordered" evidence="9">
    <location>
        <begin position="143"/>
        <end position="263"/>
    </location>
</feature>
<keyword evidence="6 8" id="KW-0539">Nucleus</keyword>
<dbReference type="Pfam" id="PF02940">
    <property type="entry name" value="mRNA_triPase"/>
    <property type="match status" value="1"/>
</dbReference>
<evidence type="ECO:0000313" key="11">
    <source>
        <dbReference type="EMBL" id="GAO52735.1"/>
    </source>
</evidence>
<feature type="region of interest" description="Disordered" evidence="9">
    <location>
        <begin position="527"/>
        <end position="552"/>
    </location>
</feature>
<comment type="subcellular location">
    <subcellularLocation>
        <location evidence="2 8">Nucleus</location>
    </subcellularLocation>
</comment>
<keyword evidence="4 8" id="KW-0507">mRNA processing</keyword>
<dbReference type="PANTHER" id="PTHR28118">
    <property type="entry name" value="POLYNUCLEOTIDE 5'-TRIPHOSPHATASE-RELATED"/>
    <property type="match status" value="1"/>
</dbReference>
<comment type="catalytic activity">
    <reaction evidence="7">
        <text>a 5'-end triphospho-ribonucleoside in mRNA + H2O = a 5'-end diphospho-ribonucleoside in mRNA + phosphate + H(+)</text>
        <dbReference type="Rhea" id="RHEA:67004"/>
        <dbReference type="Rhea" id="RHEA-COMP:17164"/>
        <dbReference type="Rhea" id="RHEA-COMP:17165"/>
        <dbReference type="ChEBI" id="CHEBI:15377"/>
        <dbReference type="ChEBI" id="CHEBI:15378"/>
        <dbReference type="ChEBI" id="CHEBI:43474"/>
        <dbReference type="ChEBI" id="CHEBI:167616"/>
        <dbReference type="ChEBI" id="CHEBI:167618"/>
        <dbReference type="EC" id="3.6.1.74"/>
    </reaction>
    <physiologicalReaction direction="left-to-right" evidence="7">
        <dbReference type="Rhea" id="RHEA:67005"/>
    </physiologicalReaction>
</comment>
<evidence type="ECO:0000256" key="7">
    <source>
        <dbReference type="ARBA" id="ARBA00047740"/>
    </source>
</evidence>
<feature type="domain" description="mRNA triphosphatase Cet1-like" evidence="10">
    <location>
        <begin position="270"/>
        <end position="480"/>
    </location>
</feature>
<proteinExistence type="inferred from homology"/>
<gene>
    <name evidence="11" type="ORF">G7K_6805-t1</name>
</gene>
<organism evidence="11 12">
    <name type="scientific">Saitoella complicata (strain BCRC 22490 / CBS 7301 / JCM 7358 / NBRC 10748 / NRRL Y-17804)</name>
    <dbReference type="NCBI Taxonomy" id="698492"/>
    <lineage>
        <taxon>Eukaryota</taxon>
        <taxon>Fungi</taxon>
        <taxon>Dikarya</taxon>
        <taxon>Ascomycota</taxon>
        <taxon>Taphrinomycotina</taxon>
        <taxon>Taphrinomycotina incertae sedis</taxon>
        <taxon>Saitoella</taxon>
    </lineage>
</organism>
<dbReference type="SUPFAM" id="SSF55154">
    <property type="entry name" value="CYTH-like phosphatases"/>
    <property type="match status" value="1"/>
</dbReference>
<evidence type="ECO:0000256" key="8">
    <source>
        <dbReference type="RuleBase" id="RU367053"/>
    </source>
</evidence>
<dbReference type="InterPro" id="IPR040343">
    <property type="entry name" value="Cet1/Ctl1"/>
</dbReference>
<sequence>MYLSLPCSPCPDTSLHVYGRSTCSTCSTCPAQLQMSYGTDRSPSPLIPNPNRRRSTMDISSMLADSADSPAPNGQVWAERTAIEEREAEVDDDVGLDERMEAVDAMADGEKADEDLVGGEESAVVLHDDANVVDDRDAPIRVAPGTDITIEEDGTQGPTETRKVRESEGVVLRDTVGSLGTASGNGRDEKPSQMNAPAPPVNAGPAVATGDQRKSSISDSTPPPAKRKRSDSSVAHTPSRQTTVHPPPATSSPSTRRLEPTINNQPVINPITEAVCNFFYTTIHAAPPHLQPPPGATIEIEAKLGRLIDIDTKQRVYLPVLSDVVIDEFGRNEKKWFRFEADMTQRQHRDYNEFLNKQVQESHLSRAHRAQIEYKHLRQIDKFYPATSGPNRTRVSVDKKTGEVLEVIAKEKIADLHVYSPTSIFDWRLTINYEHRASPPPPHLSPTTQRDKDRMQYTHQHIQVDLTQVDRKTHELEVELSDIPKLRDLMRRVSQGKGPEGGDGVTFDGFVQVFVDNVRMLARQGREDLGPAHGHGQGQGGHGGGRVEDAGW</sequence>